<dbReference type="PANTHER" id="PTHR33164">
    <property type="entry name" value="TRANSCRIPTIONAL REGULATOR, MARR FAMILY"/>
    <property type="match status" value="1"/>
</dbReference>
<evidence type="ECO:0000313" key="2">
    <source>
        <dbReference type="EMBL" id="SAL48427.1"/>
    </source>
</evidence>
<dbReference type="OrthoDB" id="4549026at2"/>
<dbReference type="EMBL" id="FCNW02000021">
    <property type="protein sequence ID" value="SAL48427.1"/>
    <property type="molecule type" value="Genomic_DNA"/>
</dbReference>
<proteinExistence type="predicted"/>
<dbReference type="AlphaFoldDB" id="A0A158HWA0"/>
<dbReference type="Gene3D" id="1.10.10.10">
    <property type="entry name" value="Winged helix-like DNA-binding domain superfamily/Winged helix DNA-binding domain"/>
    <property type="match status" value="1"/>
</dbReference>
<dbReference type="Proteomes" id="UP000054977">
    <property type="component" value="Unassembled WGS sequence"/>
</dbReference>
<dbReference type="SMART" id="SM00347">
    <property type="entry name" value="HTH_MARR"/>
    <property type="match status" value="1"/>
</dbReference>
<dbReference type="SUPFAM" id="SSF46785">
    <property type="entry name" value="Winged helix' DNA-binding domain"/>
    <property type="match status" value="1"/>
</dbReference>
<dbReference type="InterPro" id="IPR039422">
    <property type="entry name" value="MarR/SlyA-like"/>
</dbReference>
<dbReference type="PANTHER" id="PTHR33164:SF95">
    <property type="entry name" value="TRANSCRIPTIONAL REGULATOR"/>
    <property type="match status" value="1"/>
</dbReference>
<gene>
    <name evidence="2" type="ORF">AWB65_03892</name>
</gene>
<accession>A0A158HWA0</accession>
<feature type="domain" description="HTH marR-type" evidence="1">
    <location>
        <begin position="1"/>
        <end position="143"/>
    </location>
</feature>
<name>A0A158HWA0_9BURK</name>
<evidence type="ECO:0000259" key="1">
    <source>
        <dbReference type="PROSITE" id="PS50995"/>
    </source>
</evidence>
<dbReference type="InterPro" id="IPR036390">
    <property type="entry name" value="WH_DNA-bd_sf"/>
</dbReference>
<organism evidence="2 3">
    <name type="scientific">Caballeronia humi</name>
    <dbReference type="NCBI Taxonomy" id="326474"/>
    <lineage>
        <taxon>Bacteria</taxon>
        <taxon>Pseudomonadati</taxon>
        <taxon>Pseudomonadota</taxon>
        <taxon>Betaproteobacteria</taxon>
        <taxon>Burkholderiales</taxon>
        <taxon>Burkholderiaceae</taxon>
        <taxon>Caballeronia</taxon>
    </lineage>
</organism>
<dbReference type="PRINTS" id="PR00598">
    <property type="entry name" value="HTHMARR"/>
</dbReference>
<dbReference type="RefSeq" id="WP_087668687.1">
    <property type="nucleotide sequence ID" value="NZ_FCNW02000021.1"/>
</dbReference>
<dbReference type="InterPro" id="IPR036388">
    <property type="entry name" value="WH-like_DNA-bd_sf"/>
</dbReference>
<dbReference type="Pfam" id="PF01047">
    <property type="entry name" value="MarR"/>
    <property type="match status" value="1"/>
</dbReference>
<protein>
    <submittedName>
        <fullName evidence="2">MarR family transcriptional regulator</fullName>
    </submittedName>
</protein>
<dbReference type="PROSITE" id="PS50995">
    <property type="entry name" value="HTH_MARR_2"/>
    <property type="match status" value="1"/>
</dbReference>
<comment type="caution">
    <text evidence="2">The sequence shown here is derived from an EMBL/GenBank/DDBJ whole genome shotgun (WGS) entry which is preliminary data.</text>
</comment>
<keyword evidence="3" id="KW-1185">Reference proteome</keyword>
<reference evidence="2" key="1">
    <citation type="submission" date="2016-01" db="EMBL/GenBank/DDBJ databases">
        <authorList>
            <person name="Peeters C."/>
        </authorList>
    </citation>
    <scope>NUCLEOTIDE SEQUENCE [LARGE SCALE GENOMIC DNA]</scope>
    <source>
        <strain evidence="2">LMG 22934</strain>
    </source>
</reference>
<evidence type="ECO:0000313" key="3">
    <source>
        <dbReference type="Proteomes" id="UP000054977"/>
    </source>
</evidence>
<dbReference type="STRING" id="326474.AWB65_03892"/>
<sequence>MTRRNREPHLDELPGHYIRRLQQMAVAVFAEETAAFGITPVQYAAMQAVHDQPQMDQRSLSRNIGFDTSTIGGVIDRLEKRGLMQRNASEDDRRVRLLTLTDDGEALLREVQPAMLRAQVRMLAPLSETDRRRFMKMLKILVGDVEDRPVARPDSGDDVR</sequence>
<dbReference type="InterPro" id="IPR000835">
    <property type="entry name" value="HTH_MarR-typ"/>
</dbReference>
<dbReference type="GO" id="GO:0006950">
    <property type="term" value="P:response to stress"/>
    <property type="evidence" value="ECO:0007669"/>
    <property type="project" value="TreeGrafter"/>
</dbReference>
<dbReference type="GO" id="GO:0003700">
    <property type="term" value="F:DNA-binding transcription factor activity"/>
    <property type="evidence" value="ECO:0007669"/>
    <property type="project" value="InterPro"/>
</dbReference>